<keyword evidence="6 15" id="KW-0808">Transferase</keyword>
<evidence type="ECO:0000256" key="3">
    <source>
        <dbReference type="ARBA" id="ARBA00005201"/>
    </source>
</evidence>
<reference evidence="17" key="1">
    <citation type="submission" date="2020-10" db="EMBL/GenBank/DDBJ databases">
        <authorList>
            <person name="Gilroy R."/>
        </authorList>
    </citation>
    <scope>NUCLEOTIDE SEQUENCE</scope>
    <source>
        <strain evidence="17">10669</strain>
    </source>
</reference>
<evidence type="ECO:0000256" key="9">
    <source>
        <dbReference type="ARBA" id="ARBA00022777"/>
    </source>
</evidence>
<evidence type="ECO:0000256" key="6">
    <source>
        <dbReference type="ARBA" id="ARBA00022679"/>
    </source>
</evidence>
<keyword evidence="11 15" id="KW-0067">ATP-binding</keyword>
<accession>A0A9D1NIS9</accession>
<comment type="caution">
    <text evidence="17">The sequence shown here is derived from an EMBL/GenBank/DDBJ whole genome shotgun (WGS) entry which is preliminary data.</text>
</comment>
<dbReference type="NCBIfam" id="TIGR00083">
    <property type="entry name" value="ribF"/>
    <property type="match status" value="1"/>
</dbReference>
<organism evidence="17 18">
    <name type="scientific">Candidatus Spyradosoma merdigallinarum</name>
    <dbReference type="NCBI Taxonomy" id="2840950"/>
    <lineage>
        <taxon>Bacteria</taxon>
        <taxon>Pseudomonadati</taxon>
        <taxon>Verrucomicrobiota</taxon>
        <taxon>Opitutia</taxon>
        <taxon>Opitutia incertae sedis</taxon>
        <taxon>Candidatus Spyradosoma</taxon>
    </lineage>
</organism>
<dbReference type="Pfam" id="PF01687">
    <property type="entry name" value="Flavokinase"/>
    <property type="match status" value="1"/>
</dbReference>
<dbReference type="InterPro" id="IPR002606">
    <property type="entry name" value="Riboflavin_kinase_bac"/>
</dbReference>
<dbReference type="InterPro" id="IPR015864">
    <property type="entry name" value="FAD_synthase"/>
</dbReference>
<keyword evidence="8 15" id="KW-0547">Nucleotide-binding</keyword>
<dbReference type="InterPro" id="IPR023465">
    <property type="entry name" value="Riboflavin_kinase_dom_sf"/>
</dbReference>
<evidence type="ECO:0000256" key="1">
    <source>
        <dbReference type="ARBA" id="ARBA00002121"/>
    </source>
</evidence>
<evidence type="ECO:0000259" key="16">
    <source>
        <dbReference type="SMART" id="SM00904"/>
    </source>
</evidence>
<dbReference type="Gene3D" id="2.40.30.30">
    <property type="entry name" value="Riboflavin kinase-like"/>
    <property type="match status" value="1"/>
</dbReference>
<dbReference type="GO" id="GO:0006747">
    <property type="term" value="P:FAD biosynthetic process"/>
    <property type="evidence" value="ECO:0007669"/>
    <property type="project" value="UniProtKB-UniRule"/>
</dbReference>
<keyword evidence="10 15" id="KW-0274">FAD</keyword>
<gene>
    <name evidence="17" type="primary">ribF</name>
    <name evidence="17" type="ORF">IAC75_02365</name>
</gene>
<dbReference type="PIRSF" id="PIRSF004491">
    <property type="entry name" value="FAD_Synth"/>
    <property type="match status" value="1"/>
</dbReference>
<keyword evidence="5 15" id="KW-0288">FMN</keyword>
<dbReference type="SUPFAM" id="SSF52374">
    <property type="entry name" value="Nucleotidylyl transferase"/>
    <property type="match status" value="1"/>
</dbReference>
<reference evidence="17" key="2">
    <citation type="journal article" date="2021" name="PeerJ">
        <title>Extensive microbial diversity within the chicken gut microbiome revealed by metagenomics and culture.</title>
        <authorList>
            <person name="Gilroy R."/>
            <person name="Ravi A."/>
            <person name="Getino M."/>
            <person name="Pursley I."/>
            <person name="Horton D.L."/>
            <person name="Alikhan N.F."/>
            <person name="Baker D."/>
            <person name="Gharbi K."/>
            <person name="Hall N."/>
            <person name="Watson M."/>
            <person name="Adriaenssens E.M."/>
            <person name="Foster-Nyarko E."/>
            <person name="Jarju S."/>
            <person name="Secka A."/>
            <person name="Antonio M."/>
            <person name="Oren A."/>
            <person name="Chaudhuri R.R."/>
            <person name="La Ragione R."/>
            <person name="Hildebrand F."/>
            <person name="Pallen M.J."/>
        </authorList>
    </citation>
    <scope>NUCLEOTIDE SEQUENCE</scope>
    <source>
        <strain evidence="17">10669</strain>
    </source>
</reference>
<dbReference type="InterPro" id="IPR014729">
    <property type="entry name" value="Rossmann-like_a/b/a_fold"/>
</dbReference>
<feature type="domain" description="Riboflavin kinase" evidence="16">
    <location>
        <begin position="178"/>
        <end position="310"/>
    </location>
</feature>
<evidence type="ECO:0000256" key="15">
    <source>
        <dbReference type="PIRNR" id="PIRNR004491"/>
    </source>
</evidence>
<dbReference type="Gene3D" id="3.40.50.620">
    <property type="entry name" value="HUPs"/>
    <property type="match status" value="1"/>
</dbReference>
<dbReference type="GO" id="GO:0009398">
    <property type="term" value="P:FMN biosynthetic process"/>
    <property type="evidence" value="ECO:0007669"/>
    <property type="project" value="UniProtKB-UniRule"/>
</dbReference>
<dbReference type="AlphaFoldDB" id="A0A9D1NIS9"/>
<dbReference type="Proteomes" id="UP000886812">
    <property type="component" value="Unassembled WGS sequence"/>
</dbReference>
<evidence type="ECO:0000256" key="12">
    <source>
        <dbReference type="ARBA" id="ARBA00023268"/>
    </source>
</evidence>
<keyword evidence="4 15" id="KW-0285">Flavoprotein</keyword>
<comment type="pathway">
    <text evidence="2 15">Cofactor biosynthesis; FAD biosynthesis; FAD from FMN: step 1/1.</text>
</comment>
<protein>
    <recommendedName>
        <fullName evidence="15">Riboflavin biosynthesis protein</fullName>
    </recommendedName>
    <domain>
        <recommendedName>
            <fullName evidence="15">Riboflavin kinase</fullName>
            <ecNumber evidence="15">2.7.1.26</ecNumber>
        </recommendedName>
        <alternativeName>
            <fullName evidence="15">Flavokinase</fullName>
        </alternativeName>
    </domain>
    <domain>
        <recommendedName>
            <fullName evidence="15">FMN adenylyltransferase</fullName>
            <ecNumber evidence="15">2.7.7.2</ecNumber>
        </recommendedName>
        <alternativeName>
            <fullName evidence="15">FAD pyrophosphorylase</fullName>
        </alternativeName>
        <alternativeName>
            <fullName evidence="15">FAD synthase</fullName>
        </alternativeName>
    </domain>
</protein>
<dbReference type="GO" id="GO:0003919">
    <property type="term" value="F:FMN adenylyltransferase activity"/>
    <property type="evidence" value="ECO:0007669"/>
    <property type="project" value="UniProtKB-UniRule"/>
</dbReference>
<comment type="catalytic activity">
    <reaction evidence="13 15">
        <text>riboflavin + ATP = FMN + ADP + H(+)</text>
        <dbReference type="Rhea" id="RHEA:14357"/>
        <dbReference type="ChEBI" id="CHEBI:15378"/>
        <dbReference type="ChEBI" id="CHEBI:30616"/>
        <dbReference type="ChEBI" id="CHEBI:57986"/>
        <dbReference type="ChEBI" id="CHEBI:58210"/>
        <dbReference type="ChEBI" id="CHEBI:456216"/>
        <dbReference type="EC" id="2.7.1.26"/>
    </reaction>
</comment>
<evidence type="ECO:0000256" key="4">
    <source>
        <dbReference type="ARBA" id="ARBA00022630"/>
    </source>
</evidence>
<dbReference type="GO" id="GO:0005524">
    <property type="term" value="F:ATP binding"/>
    <property type="evidence" value="ECO:0007669"/>
    <property type="project" value="UniProtKB-UniRule"/>
</dbReference>
<keyword evidence="12" id="KW-0511">Multifunctional enzyme</keyword>
<keyword evidence="9 15" id="KW-0418">Kinase</keyword>
<dbReference type="PANTHER" id="PTHR22749:SF6">
    <property type="entry name" value="RIBOFLAVIN KINASE"/>
    <property type="match status" value="1"/>
</dbReference>
<evidence type="ECO:0000256" key="5">
    <source>
        <dbReference type="ARBA" id="ARBA00022643"/>
    </source>
</evidence>
<evidence type="ECO:0000256" key="8">
    <source>
        <dbReference type="ARBA" id="ARBA00022741"/>
    </source>
</evidence>
<evidence type="ECO:0000313" key="17">
    <source>
        <dbReference type="EMBL" id="HIV03977.1"/>
    </source>
</evidence>
<dbReference type="GO" id="GO:0008531">
    <property type="term" value="F:riboflavin kinase activity"/>
    <property type="evidence" value="ECO:0007669"/>
    <property type="project" value="UniProtKB-UniRule"/>
</dbReference>
<dbReference type="CDD" id="cd02064">
    <property type="entry name" value="FAD_synthetase_N"/>
    <property type="match status" value="1"/>
</dbReference>
<dbReference type="EMBL" id="DVOG01000063">
    <property type="protein sequence ID" value="HIV03977.1"/>
    <property type="molecule type" value="Genomic_DNA"/>
</dbReference>
<comment type="catalytic activity">
    <reaction evidence="14 15">
        <text>FMN + ATP + H(+) = FAD + diphosphate</text>
        <dbReference type="Rhea" id="RHEA:17237"/>
        <dbReference type="ChEBI" id="CHEBI:15378"/>
        <dbReference type="ChEBI" id="CHEBI:30616"/>
        <dbReference type="ChEBI" id="CHEBI:33019"/>
        <dbReference type="ChEBI" id="CHEBI:57692"/>
        <dbReference type="ChEBI" id="CHEBI:58210"/>
        <dbReference type="EC" id="2.7.7.2"/>
    </reaction>
</comment>
<evidence type="ECO:0000256" key="13">
    <source>
        <dbReference type="ARBA" id="ARBA00047880"/>
    </source>
</evidence>
<comment type="pathway">
    <text evidence="3 15">Cofactor biosynthesis; FMN biosynthesis; FMN from riboflavin (ATP route): step 1/1.</text>
</comment>
<evidence type="ECO:0000256" key="11">
    <source>
        <dbReference type="ARBA" id="ARBA00022840"/>
    </source>
</evidence>
<evidence type="ECO:0000313" key="18">
    <source>
        <dbReference type="Proteomes" id="UP000886812"/>
    </source>
</evidence>
<dbReference type="InterPro" id="IPR023468">
    <property type="entry name" value="Riboflavin_kinase"/>
</dbReference>
<comment type="function">
    <text evidence="1">Catalyzes the phosphorylation of riboflavin to FMN followed by the adenylation of FMN to FAD.</text>
</comment>
<dbReference type="EC" id="2.7.7.2" evidence="15"/>
<evidence type="ECO:0000256" key="10">
    <source>
        <dbReference type="ARBA" id="ARBA00022827"/>
    </source>
</evidence>
<proteinExistence type="inferred from homology"/>
<dbReference type="EC" id="2.7.1.26" evidence="15"/>
<dbReference type="SUPFAM" id="SSF82114">
    <property type="entry name" value="Riboflavin kinase-like"/>
    <property type="match status" value="1"/>
</dbReference>
<keyword evidence="7 15" id="KW-0548">Nucleotidyltransferase</keyword>
<dbReference type="InterPro" id="IPR015865">
    <property type="entry name" value="Riboflavin_kinase_bac/euk"/>
</dbReference>
<evidence type="ECO:0000256" key="14">
    <source>
        <dbReference type="ARBA" id="ARBA00049494"/>
    </source>
</evidence>
<evidence type="ECO:0000256" key="7">
    <source>
        <dbReference type="ARBA" id="ARBA00022695"/>
    </source>
</evidence>
<evidence type="ECO:0000256" key="2">
    <source>
        <dbReference type="ARBA" id="ARBA00004726"/>
    </source>
</evidence>
<dbReference type="Pfam" id="PF06574">
    <property type="entry name" value="FAD_syn"/>
    <property type="match status" value="1"/>
</dbReference>
<name>A0A9D1NIS9_9BACT</name>
<comment type="similarity">
    <text evidence="15">Belongs to the ribF family.</text>
</comment>
<sequence>MLPAAFPPTRPVHLGIGNYDGYHRGHRAVFAEAKRRAAEDGGIVGALTFRPHPEVFFRGNDAVKLIFPRERKDELFAADGLDFAVHEPFSEAFASIEAEDFLRFLKEKIPALRGVYVGENFRFGAGRRGDVALLKRAGNACGAEAFAVPPVSFGGERISSSRIREALARGEIEDADAMLGAPYACGGVVVPGNRLGRTIGFPTLNLAWSPELRPRYGVYVVRLRVPASGKVFRGIANYGVRPTVERDGVPAPLLETHLPDVPSGVSAPTYGDFIRVEWLRFVRPETRFDGIGALKAQLEKDKLAALDFSEETYPAGV</sequence>
<dbReference type="PANTHER" id="PTHR22749">
    <property type="entry name" value="RIBOFLAVIN KINASE/FMN ADENYLYLTRANSFERASE"/>
    <property type="match status" value="1"/>
</dbReference>
<dbReference type="GO" id="GO:0009231">
    <property type="term" value="P:riboflavin biosynthetic process"/>
    <property type="evidence" value="ECO:0007669"/>
    <property type="project" value="InterPro"/>
</dbReference>
<dbReference type="SMART" id="SM00904">
    <property type="entry name" value="Flavokinase"/>
    <property type="match status" value="1"/>
</dbReference>